<name>A0A345HTN1_9ACTN</name>
<reference evidence="6" key="1">
    <citation type="submission" date="2018-07" db="EMBL/GenBank/DDBJ databases">
        <authorList>
            <person name="Zhao J."/>
        </authorList>
    </citation>
    <scope>NUCLEOTIDE SEQUENCE [LARGE SCALE GENOMIC DNA]</scope>
    <source>
        <strain evidence="6">GSSD-12</strain>
    </source>
</reference>
<gene>
    <name evidence="5" type="ORF">DVK44_23040</name>
</gene>
<dbReference type="GO" id="GO:0005524">
    <property type="term" value="F:ATP binding"/>
    <property type="evidence" value="ECO:0007669"/>
    <property type="project" value="UniProtKB-KW"/>
</dbReference>
<evidence type="ECO:0000259" key="4">
    <source>
        <dbReference type="SMART" id="SM00797"/>
    </source>
</evidence>
<keyword evidence="1" id="KW-0547">Nucleotide-binding</keyword>
<dbReference type="InterPro" id="IPR003778">
    <property type="entry name" value="CT_A_B"/>
</dbReference>
<feature type="domain" description="Carboxyltransferase" evidence="4">
    <location>
        <begin position="38"/>
        <end position="306"/>
    </location>
</feature>
<protein>
    <submittedName>
        <fullName evidence="5">Allophanate hydrolase subunit 2 family protein</fullName>
    </submittedName>
</protein>
<dbReference type="InterPro" id="IPR052708">
    <property type="entry name" value="PxpC"/>
</dbReference>
<organism evidence="5 6">
    <name type="scientific">Streptomyces paludis</name>
    <dbReference type="NCBI Taxonomy" id="2282738"/>
    <lineage>
        <taxon>Bacteria</taxon>
        <taxon>Bacillati</taxon>
        <taxon>Actinomycetota</taxon>
        <taxon>Actinomycetes</taxon>
        <taxon>Kitasatosporales</taxon>
        <taxon>Streptomycetaceae</taxon>
        <taxon>Streptomyces</taxon>
    </lineage>
</organism>
<accession>A0A345HTN1</accession>
<evidence type="ECO:0000256" key="3">
    <source>
        <dbReference type="ARBA" id="ARBA00022840"/>
    </source>
</evidence>
<dbReference type="Proteomes" id="UP000253868">
    <property type="component" value="Chromosome"/>
</dbReference>
<dbReference type="GO" id="GO:0016787">
    <property type="term" value="F:hydrolase activity"/>
    <property type="evidence" value="ECO:0007669"/>
    <property type="project" value="UniProtKB-KW"/>
</dbReference>
<dbReference type="RefSeq" id="WP_114661381.1">
    <property type="nucleotide sequence ID" value="NZ_CP031194.1"/>
</dbReference>
<evidence type="ECO:0000256" key="1">
    <source>
        <dbReference type="ARBA" id="ARBA00022741"/>
    </source>
</evidence>
<dbReference type="KEGG" id="spad:DVK44_23040"/>
<dbReference type="AlphaFoldDB" id="A0A345HTN1"/>
<dbReference type="Gene3D" id="2.40.100.10">
    <property type="entry name" value="Cyclophilin-like"/>
    <property type="match status" value="1"/>
</dbReference>
<dbReference type="Pfam" id="PF02626">
    <property type="entry name" value="CT_A_B"/>
    <property type="match status" value="1"/>
</dbReference>
<evidence type="ECO:0000313" key="6">
    <source>
        <dbReference type="Proteomes" id="UP000253868"/>
    </source>
</evidence>
<sequence>MSAPAVRNVRVRRARALVILDPGPLTTLQDLGRPGWAHLGVTASGAADLPSLALANRLVGNPEHTAALETTYGGLRVRIDARGADGAPGTVWAALTGAPCPAALDGRPLGMDVPFAVADGQVLALGAPVAGLRTYLAVRGGPEVPATLGSRSTDLLSGLGPAPLAAGDVLPLAPPGGAMPGVDLAPRAALPRDFVLRVVPGPRDDWFDAAAVAALYGEVWTATSRSNRVGVRLAGPVLGRARAGELPAEGMVRGALQVPPNGQPILFLADHPVTGGYPVIGVVHAADLPLAGQLPPGAAVRFRKPR</sequence>
<dbReference type="PANTHER" id="PTHR43309:SF3">
    <property type="entry name" value="5-OXOPROLINASE SUBUNIT C"/>
    <property type="match status" value="1"/>
</dbReference>
<keyword evidence="2 5" id="KW-0378">Hydrolase</keyword>
<evidence type="ECO:0000256" key="2">
    <source>
        <dbReference type="ARBA" id="ARBA00022801"/>
    </source>
</evidence>
<dbReference type="SUPFAM" id="SSF50891">
    <property type="entry name" value="Cyclophilin-like"/>
    <property type="match status" value="1"/>
</dbReference>
<dbReference type="EMBL" id="CP031194">
    <property type="protein sequence ID" value="AXG80055.1"/>
    <property type="molecule type" value="Genomic_DNA"/>
</dbReference>
<dbReference type="PANTHER" id="PTHR43309">
    <property type="entry name" value="5-OXOPROLINASE SUBUNIT C"/>
    <property type="match status" value="1"/>
</dbReference>
<evidence type="ECO:0000313" key="5">
    <source>
        <dbReference type="EMBL" id="AXG80055.1"/>
    </source>
</evidence>
<dbReference type="InterPro" id="IPR029000">
    <property type="entry name" value="Cyclophilin-like_dom_sf"/>
</dbReference>
<keyword evidence="3" id="KW-0067">ATP-binding</keyword>
<keyword evidence="6" id="KW-1185">Reference proteome</keyword>
<dbReference type="OrthoDB" id="9768696at2"/>
<dbReference type="SMART" id="SM00797">
    <property type="entry name" value="AHS2"/>
    <property type="match status" value="1"/>
</dbReference>
<dbReference type="NCBIfam" id="TIGR00724">
    <property type="entry name" value="urea_amlyse_rel"/>
    <property type="match status" value="1"/>
</dbReference>
<proteinExistence type="predicted"/>